<evidence type="ECO:0000256" key="2">
    <source>
        <dbReference type="ARBA" id="ARBA00022737"/>
    </source>
</evidence>
<protein>
    <submittedName>
        <fullName evidence="4">Uncharacterized protein</fullName>
    </submittedName>
</protein>
<dbReference type="PANTHER" id="PTHR44472:SF1">
    <property type="entry name" value="DDB1 AND CUL4 ASSOCIATED FACTOR 4"/>
    <property type="match status" value="1"/>
</dbReference>
<gene>
    <name evidence="4" type="ORF">IWZ03DRAFT_367979</name>
</gene>
<proteinExistence type="predicted"/>
<organism evidence="4 5">
    <name type="scientific">Phyllosticta citriasiana</name>
    <dbReference type="NCBI Taxonomy" id="595635"/>
    <lineage>
        <taxon>Eukaryota</taxon>
        <taxon>Fungi</taxon>
        <taxon>Dikarya</taxon>
        <taxon>Ascomycota</taxon>
        <taxon>Pezizomycotina</taxon>
        <taxon>Dothideomycetes</taxon>
        <taxon>Dothideomycetes incertae sedis</taxon>
        <taxon>Botryosphaeriales</taxon>
        <taxon>Phyllostictaceae</taxon>
        <taxon>Phyllosticta</taxon>
    </lineage>
</organism>
<sequence>MPEPPTLPGFYYDPEKKKYFKIQKNHHAPPGSKYSQDAVNKQETLSKKRKREGFEKAQREAQTLKRSPMLTNSASWTLTRELQGLQSDSNSRAKALASVFEANFFLELHDYWYRRIHPSNVIRSFDYDALGLTLITGISGRDKCLASTFVDPHLALRDGEGIHRNTNGPKSTPSWHRRTLIATHSDVSSVTVGPNRTLLYTTLGGPSTAEVHLSSLNAHLPSRNDDRDYVDWYVSMGPHEPDTIWTSTANTFVKDKDIFTVGTSSKVVNIENSEDGVQYKAFSAYQRDQHDEKDDDALALEWLSPNVLASGFRSGNIVLYDLRTRASALRLSHPSSVIGIRRGDSESRLVVAGLRNNMNLYDLRMAGPYERKDRSKSVFRFKYSNEYTVSSGLDVHPDSGVVAAAQGRRVQLYSIKDGGQLRCFDARPTQWQGYEYPVPPNVTCLRFVEEVTGPEAGRTKLLGSIGTRVVQFR</sequence>
<dbReference type="InterPro" id="IPR015943">
    <property type="entry name" value="WD40/YVTN_repeat-like_dom_sf"/>
</dbReference>
<feature type="compositionally biased region" description="Basic and acidic residues" evidence="3">
    <location>
        <begin position="52"/>
        <end position="62"/>
    </location>
</feature>
<dbReference type="SUPFAM" id="SSF50978">
    <property type="entry name" value="WD40 repeat-like"/>
    <property type="match status" value="1"/>
</dbReference>
<dbReference type="InterPro" id="IPR036322">
    <property type="entry name" value="WD40_repeat_dom_sf"/>
</dbReference>
<evidence type="ECO:0000256" key="1">
    <source>
        <dbReference type="ARBA" id="ARBA00022574"/>
    </source>
</evidence>
<dbReference type="EMBL" id="JBBPHU010000001">
    <property type="protein sequence ID" value="KAK7524744.1"/>
    <property type="molecule type" value="Genomic_DNA"/>
</dbReference>
<dbReference type="Proteomes" id="UP001363622">
    <property type="component" value="Unassembled WGS sequence"/>
</dbReference>
<evidence type="ECO:0000313" key="4">
    <source>
        <dbReference type="EMBL" id="KAK7524744.1"/>
    </source>
</evidence>
<comment type="caution">
    <text evidence="4">The sequence shown here is derived from an EMBL/GenBank/DDBJ whole genome shotgun (WGS) entry which is preliminary data.</text>
</comment>
<evidence type="ECO:0000313" key="5">
    <source>
        <dbReference type="Proteomes" id="UP001363622"/>
    </source>
</evidence>
<reference evidence="4 5" key="1">
    <citation type="submission" date="2024-04" db="EMBL/GenBank/DDBJ databases">
        <title>Phyllosticta paracitricarpa is synonymous to the EU quarantine fungus P. citricarpa based on phylogenomic analyses.</title>
        <authorList>
            <consortium name="Lawrence Berkeley National Laboratory"/>
            <person name="Van Ingen-Buijs V.A."/>
            <person name="Van Westerhoven A.C."/>
            <person name="Haridas S."/>
            <person name="Skiadas P."/>
            <person name="Martin F."/>
            <person name="Groenewald J.Z."/>
            <person name="Crous P.W."/>
            <person name="Seidl M.F."/>
        </authorList>
    </citation>
    <scope>NUCLEOTIDE SEQUENCE [LARGE SCALE GENOMIC DNA]</scope>
    <source>
        <strain evidence="4 5">CBS 123371</strain>
    </source>
</reference>
<name>A0ABR1L2R5_9PEZI</name>
<keyword evidence="1" id="KW-0853">WD repeat</keyword>
<keyword evidence="5" id="KW-1185">Reference proteome</keyword>
<feature type="region of interest" description="Disordered" evidence="3">
    <location>
        <begin position="25"/>
        <end position="62"/>
    </location>
</feature>
<dbReference type="InterPro" id="IPR052254">
    <property type="entry name" value="CUL4-DDB1_E3_ligase_receptor"/>
</dbReference>
<feature type="compositionally biased region" description="Polar residues" evidence="3">
    <location>
        <begin position="33"/>
        <end position="43"/>
    </location>
</feature>
<dbReference type="PANTHER" id="PTHR44472">
    <property type="entry name" value="DDB1- AND CUL4-ASSOCIATED FACTOR 4-RELATED"/>
    <property type="match status" value="1"/>
</dbReference>
<accession>A0ABR1L2R5</accession>
<evidence type="ECO:0000256" key="3">
    <source>
        <dbReference type="SAM" id="MobiDB-lite"/>
    </source>
</evidence>
<dbReference type="Gene3D" id="2.130.10.10">
    <property type="entry name" value="YVTN repeat-like/Quinoprotein amine dehydrogenase"/>
    <property type="match status" value="1"/>
</dbReference>
<keyword evidence="2" id="KW-0677">Repeat</keyword>